<dbReference type="InterPro" id="IPR036390">
    <property type="entry name" value="WH_DNA-bd_sf"/>
</dbReference>
<dbReference type="Pfam" id="PF00126">
    <property type="entry name" value="HTH_1"/>
    <property type="match status" value="1"/>
</dbReference>
<dbReference type="PANTHER" id="PTHR30419">
    <property type="entry name" value="HTH-TYPE TRANSCRIPTIONAL REGULATOR YBHD"/>
    <property type="match status" value="1"/>
</dbReference>
<accession>A0A2N4UI92</accession>
<dbReference type="PROSITE" id="PS50931">
    <property type="entry name" value="HTH_LYSR"/>
    <property type="match status" value="1"/>
</dbReference>
<feature type="domain" description="HTH lysR-type" evidence="5">
    <location>
        <begin position="9"/>
        <end position="66"/>
    </location>
</feature>
<dbReference type="InterPro" id="IPR005119">
    <property type="entry name" value="LysR_subst-bd"/>
</dbReference>
<evidence type="ECO:0000313" key="7">
    <source>
        <dbReference type="Proteomes" id="UP000234328"/>
    </source>
</evidence>
<comment type="caution">
    <text evidence="6">The sequence shown here is derived from an EMBL/GenBank/DDBJ whole genome shotgun (WGS) entry which is preliminary data.</text>
</comment>
<organism evidence="6 7">
    <name type="scientific">Pollutimonas nitritireducens</name>
    <dbReference type="NCBI Taxonomy" id="2045209"/>
    <lineage>
        <taxon>Bacteria</taxon>
        <taxon>Pseudomonadati</taxon>
        <taxon>Pseudomonadota</taxon>
        <taxon>Betaproteobacteria</taxon>
        <taxon>Burkholderiales</taxon>
        <taxon>Alcaligenaceae</taxon>
        <taxon>Pollutimonas</taxon>
    </lineage>
</organism>
<dbReference type="GO" id="GO:0003700">
    <property type="term" value="F:DNA-binding transcription factor activity"/>
    <property type="evidence" value="ECO:0007669"/>
    <property type="project" value="InterPro"/>
</dbReference>
<dbReference type="InterPro" id="IPR036388">
    <property type="entry name" value="WH-like_DNA-bd_sf"/>
</dbReference>
<dbReference type="SUPFAM" id="SSF53850">
    <property type="entry name" value="Periplasmic binding protein-like II"/>
    <property type="match status" value="1"/>
</dbReference>
<dbReference type="PRINTS" id="PR00039">
    <property type="entry name" value="HTHLYSR"/>
</dbReference>
<name>A0A2N4UI92_9BURK</name>
<evidence type="ECO:0000256" key="4">
    <source>
        <dbReference type="ARBA" id="ARBA00023163"/>
    </source>
</evidence>
<keyword evidence="3" id="KW-0238">DNA-binding</keyword>
<dbReference type="SUPFAM" id="SSF46785">
    <property type="entry name" value="Winged helix' DNA-binding domain"/>
    <property type="match status" value="1"/>
</dbReference>
<dbReference type="Proteomes" id="UP000234328">
    <property type="component" value="Unassembled WGS sequence"/>
</dbReference>
<evidence type="ECO:0000259" key="5">
    <source>
        <dbReference type="PROSITE" id="PS50931"/>
    </source>
</evidence>
<dbReference type="Pfam" id="PF03466">
    <property type="entry name" value="LysR_substrate"/>
    <property type="match status" value="1"/>
</dbReference>
<protein>
    <submittedName>
        <fullName evidence="6">LysR family transcriptional regulator</fullName>
    </submittedName>
</protein>
<keyword evidence="2" id="KW-0805">Transcription regulation</keyword>
<dbReference type="InterPro" id="IPR050950">
    <property type="entry name" value="HTH-type_LysR_regulators"/>
</dbReference>
<dbReference type="CDD" id="cd08440">
    <property type="entry name" value="PBP2_LTTR_like_4"/>
    <property type="match status" value="1"/>
</dbReference>
<dbReference type="Gene3D" id="1.10.10.10">
    <property type="entry name" value="Winged helix-like DNA-binding domain superfamily/Winged helix DNA-binding domain"/>
    <property type="match status" value="1"/>
</dbReference>
<dbReference type="GO" id="GO:0005829">
    <property type="term" value="C:cytosol"/>
    <property type="evidence" value="ECO:0007669"/>
    <property type="project" value="TreeGrafter"/>
</dbReference>
<dbReference type="GO" id="GO:0003677">
    <property type="term" value="F:DNA binding"/>
    <property type="evidence" value="ECO:0007669"/>
    <property type="project" value="UniProtKB-KW"/>
</dbReference>
<evidence type="ECO:0000256" key="2">
    <source>
        <dbReference type="ARBA" id="ARBA00023015"/>
    </source>
</evidence>
<dbReference type="EMBL" id="PDNV01000004">
    <property type="protein sequence ID" value="PLC54728.1"/>
    <property type="molecule type" value="Genomic_DNA"/>
</dbReference>
<dbReference type="AlphaFoldDB" id="A0A2N4UI92"/>
<keyword evidence="7" id="KW-1185">Reference proteome</keyword>
<evidence type="ECO:0000256" key="3">
    <source>
        <dbReference type="ARBA" id="ARBA00023125"/>
    </source>
</evidence>
<gene>
    <name evidence="6" type="ORF">CR155_07920</name>
</gene>
<keyword evidence="4" id="KW-0804">Transcription</keyword>
<dbReference type="PANTHER" id="PTHR30419:SF8">
    <property type="entry name" value="NITROGEN ASSIMILATION TRANSCRIPTIONAL ACTIVATOR-RELATED"/>
    <property type="match status" value="1"/>
</dbReference>
<evidence type="ECO:0000313" key="6">
    <source>
        <dbReference type="EMBL" id="PLC54728.1"/>
    </source>
</evidence>
<dbReference type="Gene3D" id="3.40.190.290">
    <property type="match status" value="1"/>
</dbReference>
<reference evidence="6 7" key="1">
    <citation type="submission" date="2017-10" db="EMBL/GenBank/DDBJ databases">
        <title>Two draft genome sequences of Pusillimonas sp. strains isolated from a nitrate- and radionuclide-contaminated groundwater in Russia.</title>
        <authorList>
            <person name="Grouzdev D.S."/>
            <person name="Tourova T.P."/>
            <person name="Goeva M.A."/>
            <person name="Babich T.L."/>
            <person name="Sokolova D.S."/>
            <person name="Abdullin R."/>
            <person name="Poltaraus A.B."/>
            <person name="Toshchakov S.V."/>
            <person name="Nazina T.N."/>
        </authorList>
    </citation>
    <scope>NUCLEOTIDE SEQUENCE [LARGE SCALE GENOMIC DNA]</scope>
    <source>
        <strain evidence="6 7">JR1/69-2-13</strain>
    </source>
</reference>
<dbReference type="InterPro" id="IPR000847">
    <property type="entry name" value="LysR_HTH_N"/>
</dbReference>
<comment type="similarity">
    <text evidence="1">Belongs to the LysR transcriptional regulatory family.</text>
</comment>
<dbReference type="OrthoDB" id="8751315at2"/>
<sequence length="313" mass="34618">MIHTDRLNFSAKELLAIKAVADYGSFNAAAITLHMSQPVLTRTVQRVEGLLGLTLFNRTTRKVEITDAGKEFVALAERVLNDVQIYLTAVQERTNEQRGQVVISSVMSVACTVLPTIVARYKQERPGVDLHIYEGVHGNVIENVRSGVADIGLTYLDDIAPIFAQKPLSKQYFHVVLPKGHRLERRRQISWSALQGQQLVSLPSDSRTRRLIDATAITAGLNLSHDITVTQFTTMLQFVASGVGIAIVPEGALAEALSIGLSIRPLVQPRISRVLGLITLKERSQSPFGEALIEQLECEWKRLNVASKYQSVR</sequence>
<proteinExistence type="inferred from homology"/>
<evidence type="ECO:0000256" key="1">
    <source>
        <dbReference type="ARBA" id="ARBA00009437"/>
    </source>
</evidence>